<evidence type="ECO:0000256" key="2">
    <source>
        <dbReference type="ARBA" id="ARBA00022630"/>
    </source>
</evidence>
<protein>
    <submittedName>
        <fullName evidence="5">Uncharacterized NAD(FAD)-dependent dehydrogenases</fullName>
        <ecNumber evidence="5">1.6.-.-</ecNumber>
        <ecNumber evidence="5">1.8.1.14</ecNumber>
    </submittedName>
</protein>
<dbReference type="InterPro" id="IPR036188">
    <property type="entry name" value="FAD/NAD-bd_sf"/>
</dbReference>
<dbReference type="Gene3D" id="3.50.50.60">
    <property type="entry name" value="FAD/NAD(P)-binding domain"/>
    <property type="match status" value="1"/>
</dbReference>
<dbReference type="Pfam" id="PF07992">
    <property type="entry name" value="Pyr_redox_2"/>
    <property type="match status" value="1"/>
</dbReference>
<keyword evidence="3" id="KW-0274">FAD</keyword>
<dbReference type="Proteomes" id="UP000254070">
    <property type="component" value="Unassembled WGS sequence"/>
</dbReference>
<feature type="domain" description="FAD/NAD(P)-binding" evidence="4">
    <location>
        <begin position="1"/>
        <end position="114"/>
    </location>
</feature>
<comment type="cofactor">
    <cofactor evidence="1">
        <name>FAD</name>
        <dbReference type="ChEBI" id="CHEBI:57692"/>
    </cofactor>
</comment>
<dbReference type="EMBL" id="UGIF01000002">
    <property type="protein sequence ID" value="STP28030.1"/>
    <property type="molecule type" value="Genomic_DNA"/>
</dbReference>
<name>A0A377KFQ6_9ENTE</name>
<evidence type="ECO:0000313" key="6">
    <source>
        <dbReference type="Proteomes" id="UP000254070"/>
    </source>
</evidence>
<keyword evidence="5" id="KW-0560">Oxidoreductase</keyword>
<accession>A0A377KFQ6</accession>
<dbReference type="InterPro" id="IPR023753">
    <property type="entry name" value="FAD/NAD-binding_dom"/>
</dbReference>
<dbReference type="AlphaFoldDB" id="A0A377KFQ6"/>
<sequence length="128" mass="14285">MRIVIIGGVAGGMSAATRLRRLDERAEVIVLEKGPYVSFANCGLPYYVAGEIDERTDLLVQTPESLQARFNLDVRPNSEAISIDSNNKEVVVQTDQETYTLGYDKLILSPGAKPCHYIYISDTYLHLY</sequence>
<proteinExistence type="predicted"/>
<gene>
    <name evidence="5" type="primary">cdr_1</name>
    <name evidence="5" type="ORF">NCTC8129_00142</name>
</gene>
<evidence type="ECO:0000256" key="1">
    <source>
        <dbReference type="ARBA" id="ARBA00001974"/>
    </source>
</evidence>
<keyword evidence="2" id="KW-0285">Flavoprotein</keyword>
<dbReference type="EC" id="1.8.1.14" evidence="5"/>
<evidence type="ECO:0000256" key="3">
    <source>
        <dbReference type="ARBA" id="ARBA00022827"/>
    </source>
</evidence>
<dbReference type="SUPFAM" id="SSF51905">
    <property type="entry name" value="FAD/NAD(P)-binding domain"/>
    <property type="match status" value="1"/>
</dbReference>
<evidence type="ECO:0000313" key="5">
    <source>
        <dbReference type="EMBL" id="STP28030.1"/>
    </source>
</evidence>
<dbReference type="EC" id="1.6.-.-" evidence="5"/>
<organism evidence="5 6">
    <name type="scientific">Enterococcus durans</name>
    <dbReference type="NCBI Taxonomy" id="53345"/>
    <lineage>
        <taxon>Bacteria</taxon>
        <taxon>Bacillati</taxon>
        <taxon>Bacillota</taxon>
        <taxon>Bacilli</taxon>
        <taxon>Lactobacillales</taxon>
        <taxon>Enterococcaceae</taxon>
        <taxon>Enterococcus</taxon>
    </lineage>
</organism>
<evidence type="ECO:0000259" key="4">
    <source>
        <dbReference type="Pfam" id="PF07992"/>
    </source>
</evidence>
<reference evidence="5 6" key="1">
    <citation type="submission" date="2018-06" db="EMBL/GenBank/DDBJ databases">
        <authorList>
            <consortium name="Pathogen Informatics"/>
            <person name="Doyle S."/>
        </authorList>
    </citation>
    <scope>NUCLEOTIDE SEQUENCE [LARGE SCALE GENOMIC DNA]</scope>
    <source>
        <strain evidence="5 6">NCTC8129</strain>
    </source>
</reference>
<dbReference type="PANTHER" id="PTHR43429">
    <property type="entry name" value="PYRIDINE NUCLEOTIDE-DISULFIDE OXIDOREDUCTASE DOMAIN-CONTAINING"/>
    <property type="match status" value="1"/>
</dbReference>
<dbReference type="GO" id="GO:0050451">
    <property type="term" value="F:CoA-disulfide reductase (NADPH) activity"/>
    <property type="evidence" value="ECO:0007669"/>
    <property type="project" value="UniProtKB-EC"/>
</dbReference>
<dbReference type="InterPro" id="IPR050260">
    <property type="entry name" value="FAD-bd_OxRdtase"/>
</dbReference>